<accession>A0ACB8U067</accession>
<dbReference type="Proteomes" id="UP001055072">
    <property type="component" value="Unassembled WGS sequence"/>
</dbReference>
<keyword evidence="2" id="KW-1185">Reference proteome</keyword>
<name>A0ACB8U067_9APHY</name>
<feature type="non-terminal residue" evidence="1">
    <location>
        <position position="233"/>
    </location>
</feature>
<proteinExistence type="predicted"/>
<protein>
    <submittedName>
        <fullName evidence="1">Uncharacterized protein</fullName>
    </submittedName>
</protein>
<evidence type="ECO:0000313" key="1">
    <source>
        <dbReference type="EMBL" id="KAI0087678.1"/>
    </source>
</evidence>
<comment type="caution">
    <text evidence="1">The sequence shown here is derived from an EMBL/GenBank/DDBJ whole genome shotgun (WGS) entry which is preliminary data.</text>
</comment>
<gene>
    <name evidence="1" type="ORF">BDY19DRAFT_866070</name>
</gene>
<feature type="non-terminal residue" evidence="1">
    <location>
        <position position="1"/>
    </location>
</feature>
<dbReference type="EMBL" id="MU274916">
    <property type="protein sequence ID" value="KAI0087678.1"/>
    <property type="molecule type" value="Genomic_DNA"/>
</dbReference>
<sequence length="233" mass="26794">LVRIVNGLTAKTEIGAPMACALLLGQPDHYTDREFKVLFWTSYARIVADVWKENSSSTEHMDESDSDRVIVNPAVGGFVPHKRANDYIYRPLELSDWCLIDFLSFTDVARLKPTDVHKSTRGGHTRHKSMLRFLPDHPNYSTHGIRLLPANKEYVINFIGPVLPRRDRGDREIYCRTMLTLFAPWRTGLELRAADQSWNQSFGSFQFLPHYVSMMNNMNVLYECRDASHDFAA</sequence>
<evidence type="ECO:0000313" key="2">
    <source>
        <dbReference type="Proteomes" id="UP001055072"/>
    </source>
</evidence>
<organism evidence="1 2">
    <name type="scientific">Irpex rosettiformis</name>
    <dbReference type="NCBI Taxonomy" id="378272"/>
    <lineage>
        <taxon>Eukaryota</taxon>
        <taxon>Fungi</taxon>
        <taxon>Dikarya</taxon>
        <taxon>Basidiomycota</taxon>
        <taxon>Agaricomycotina</taxon>
        <taxon>Agaricomycetes</taxon>
        <taxon>Polyporales</taxon>
        <taxon>Irpicaceae</taxon>
        <taxon>Irpex</taxon>
    </lineage>
</organism>
<reference evidence="1" key="1">
    <citation type="journal article" date="2021" name="Environ. Microbiol.">
        <title>Gene family expansions and transcriptome signatures uncover fungal adaptations to wood decay.</title>
        <authorList>
            <person name="Hage H."/>
            <person name="Miyauchi S."/>
            <person name="Viragh M."/>
            <person name="Drula E."/>
            <person name="Min B."/>
            <person name="Chaduli D."/>
            <person name="Navarro D."/>
            <person name="Favel A."/>
            <person name="Norest M."/>
            <person name="Lesage-Meessen L."/>
            <person name="Balint B."/>
            <person name="Merenyi Z."/>
            <person name="de Eugenio L."/>
            <person name="Morin E."/>
            <person name="Martinez A.T."/>
            <person name="Baldrian P."/>
            <person name="Stursova M."/>
            <person name="Martinez M.J."/>
            <person name="Novotny C."/>
            <person name="Magnuson J.K."/>
            <person name="Spatafora J.W."/>
            <person name="Maurice S."/>
            <person name="Pangilinan J."/>
            <person name="Andreopoulos W."/>
            <person name="LaButti K."/>
            <person name="Hundley H."/>
            <person name="Na H."/>
            <person name="Kuo A."/>
            <person name="Barry K."/>
            <person name="Lipzen A."/>
            <person name="Henrissat B."/>
            <person name="Riley R."/>
            <person name="Ahrendt S."/>
            <person name="Nagy L.G."/>
            <person name="Grigoriev I.V."/>
            <person name="Martin F."/>
            <person name="Rosso M.N."/>
        </authorList>
    </citation>
    <scope>NUCLEOTIDE SEQUENCE</scope>
    <source>
        <strain evidence="1">CBS 384.51</strain>
    </source>
</reference>